<protein>
    <submittedName>
        <fullName evidence="1">Uncharacterized protein</fullName>
    </submittedName>
</protein>
<evidence type="ECO:0000313" key="1">
    <source>
        <dbReference type="EMBL" id="MFM9326843.1"/>
    </source>
</evidence>
<accession>A0ACC7NQP9</accession>
<name>A0ACC7NQP9_9BACL</name>
<reference evidence="1" key="1">
    <citation type="submission" date="2024-12" db="EMBL/GenBank/DDBJ databases">
        <authorList>
            <person name="Wu N."/>
        </authorList>
    </citation>
    <scope>NUCLEOTIDE SEQUENCE</scope>
    <source>
        <strain evidence="1">P15</strain>
    </source>
</reference>
<dbReference type="EMBL" id="JBJURJ010000001">
    <property type="protein sequence ID" value="MFM9326843.1"/>
    <property type="molecule type" value="Genomic_DNA"/>
</dbReference>
<keyword evidence="2" id="KW-1185">Reference proteome</keyword>
<sequence>MAVQFQLCQLDKDFDAYVKFLSRNYDELNLPYSYAMMLNFFASPLTMGKAMLAYLEEPYTVVGTAGFVYGTSAKDYKDREICQIEVVYLLREYRTPMMFMRGLRALLKEIRAGNPEVTTIQFWVSERHKSFKRLITRFSSLPGAVMEERDGLMLYMVPFAELELFSRRFIPLSSPT</sequence>
<comment type="caution">
    <text evidence="1">The sequence shown here is derived from an EMBL/GenBank/DDBJ whole genome shotgun (WGS) entry which is preliminary data.</text>
</comment>
<organism evidence="1 2">
    <name type="scientific">Paenibacillus mesotrionivorans</name>
    <dbReference type="NCBI Taxonomy" id="3160968"/>
    <lineage>
        <taxon>Bacteria</taxon>
        <taxon>Bacillati</taxon>
        <taxon>Bacillota</taxon>
        <taxon>Bacilli</taxon>
        <taxon>Bacillales</taxon>
        <taxon>Paenibacillaceae</taxon>
        <taxon>Paenibacillus</taxon>
    </lineage>
</organism>
<dbReference type="Proteomes" id="UP001631969">
    <property type="component" value="Unassembled WGS sequence"/>
</dbReference>
<evidence type="ECO:0000313" key="2">
    <source>
        <dbReference type="Proteomes" id="UP001631969"/>
    </source>
</evidence>
<gene>
    <name evidence="1" type="ORF">ACI1P1_00890</name>
</gene>
<proteinExistence type="predicted"/>